<organism evidence="2 3">
    <name type="scientific">Vigna mungo</name>
    <name type="common">Black gram</name>
    <name type="synonym">Phaseolus mungo</name>
    <dbReference type="NCBI Taxonomy" id="3915"/>
    <lineage>
        <taxon>Eukaryota</taxon>
        <taxon>Viridiplantae</taxon>
        <taxon>Streptophyta</taxon>
        <taxon>Embryophyta</taxon>
        <taxon>Tracheophyta</taxon>
        <taxon>Spermatophyta</taxon>
        <taxon>Magnoliopsida</taxon>
        <taxon>eudicotyledons</taxon>
        <taxon>Gunneridae</taxon>
        <taxon>Pentapetalae</taxon>
        <taxon>rosids</taxon>
        <taxon>fabids</taxon>
        <taxon>Fabales</taxon>
        <taxon>Fabaceae</taxon>
        <taxon>Papilionoideae</taxon>
        <taxon>50 kb inversion clade</taxon>
        <taxon>NPAAA clade</taxon>
        <taxon>indigoferoid/millettioid clade</taxon>
        <taxon>Phaseoleae</taxon>
        <taxon>Vigna</taxon>
    </lineage>
</organism>
<dbReference type="EMBL" id="CP144700">
    <property type="protein sequence ID" value="WVZ22263.1"/>
    <property type="molecule type" value="Genomic_DNA"/>
</dbReference>
<evidence type="ECO:0000256" key="1">
    <source>
        <dbReference type="SAM" id="MobiDB-lite"/>
    </source>
</evidence>
<dbReference type="Proteomes" id="UP001374535">
    <property type="component" value="Chromosome 1"/>
</dbReference>
<evidence type="ECO:0000313" key="2">
    <source>
        <dbReference type="EMBL" id="WVZ22263.1"/>
    </source>
</evidence>
<dbReference type="AlphaFoldDB" id="A0AAQ3SAD3"/>
<sequence length="208" mass="22720">MSPPRAHRRLHHTGRREGLSSTSPTPSSTTGATAGLGARFLSFLSSTRQQGDPVPLLHRTGHHSPPDAAPAMDRILPFLFSCTRENDSLGRVLPATGETSHRRQPATASRLLPLHRGLYCNNNHSTGVIRFLAGLFDKGVLFELDNCCSAFSSAPDFILSKLDCRVVAFSPDSVCFPYESGLASRFSENSMAVSLPYLLLSLFFYLIQ</sequence>
<feature type="compositionally biased region" description="Low complexity" evidence="1">
    <location>
        <begin position="19"/>
        <end position="32"/>
    </location>
</feature>
<accession>A0AAQ3SAD3</accession>
<name>A0AAQ3SAD3_VIGMU</name>
<feature type="compositionally biased region" description="Basic residues" evidence="1">
    <location>
        <begin position="1"/>
        <end position="14"/>
    </location>
</feature>
<proteinExistence type="predicted"/>
<feature type="region of interest" description="Disordered" evidence="1">
    <location>
        <begin position="1"/>
        <end position="32"/>
    </location>
</feature>
<gene>
    <name evidence="2" type="ORF">V8G54_000807</name>
</gene>
<reference evidence="2 3" key="1">
    <citation type="journal article" date="2023" name="Life. Sci Alliance">
        <title>Evolutionary insights into 3D genome organization and epigenetic landscape of Vigna mungo.</title>
        <authorList>
            <person name="Junaid A."/>
            <person name="Singh B."/>
            <person name="Bhatia S."/>
        </authorList>
    </citation>
    <scope>NUCLEOTIDE SEQUENCE [LARGE SCALE GENOMIC DNA]</scope>
    <source>
        <strain evidence="2">Urdbean</strain>
    </source>
</reference>
<evidence type="ECO:0000313" key="3">
    <source>
        <dbReference type="Proteomes" id="UP001374535"/>
    </source>
</evidence>
<keyword evidence="3" id="KW-1185">Reference proteome</keyword>
<protein>
    <submittedName>
        <fullName evidence="2">Uncharacterized protein</fullName>
    </submittedName>
</protein>